<evidence type="ECO:0000313" key="2">
    <source>
        <dbReference type="EMBL" id="KIW72510.1"/>
    </source>
</evidence>
<evidence type="ECO:0000313" key="3">
    <source>
        <dbReference type="Proteomes" id="UP000054266"/>
    </source>
</evidence>
<dbReference type="HOGENOM" id="CLU_1749409_0_0_1"/>
<evidence type="ECO:0000256" key="1">
    <source>
        <dbReference type="SAM" id="MobiDB-lite"/>
    </source>
</evidence>
<feature type="region of interest" description="Disordered" evidence="1">
    <location>
        <begin position="29"/>
        <end position="55"/>
    </location>
</feature>
<dbReference type="EMBL" id="KN846956">
    <property type="protein sequence ID" value="KIW72510.1"/>
    <property type="molecule type" value="Genomic_DNA"/>
</dbReference>
<gene>
    <name evidence="2" type="ORF">PV04_00695</name>
</gene>
<feature type="compositionally biased region" description="Polar residues" evidence="1">
    <location>
        <begin position="29"/>
        <end position="44"/>
    </location>
</feature>
<dbReference type="Proteomes" id="UP000054266">
    <property type="component" value="Unassembled WGS sequence"/>
</dbReference>
<dbReference type="AlphaFoldDB" id="A0A0D2G1A7"/>
<sequence length="149" mass="16756">MWPSFNRQPQGPSRYRGVIACPEQQQLTSHTTAWENSAHSNSQNTHHHPANPKAQAPQRAMMSCLCAGRSRRHTITQHTSRHTTVPYCTVHCRINTLTPTLFGHNSAMAFCHSSDWNCRDMGSDIPAKDTVWYGILRTGPRGGETAMMR</sequence>
<name>A0A0D2G1A7_9EURO</name>
<reference evidence="2 3" key="1">
    <citation type="submission" date="2015-01" db="EMBL/GenBank/DDBJ databases">
        <title>The Genome Sequence of Capronia semiimmersa CBS27337.</title>
        <authorList>
            <consortium name="The Broad Institute Genomics Platform"/>
            <person name="Cuomo C."/>
            <person name="de Hoog S."/>
            <person name="Gorbushina A."/>
            <person name="Stielow B."/>
            <person name="Teixiera M."/>
            <person name="Abouelleil A."/>
            <person name="Chapman S.B."/>
            <person name="Priest M."/>
            <person name="Young S.K."/>
            <person name="Wortman J."/>
            <person name="Nusbaum C."/>
            <person name="Birren B."/>
        </authorList>
    </citation>
    <scope>NUCLEOTIDE SEQUENCE [LARGE SCALE GENOMIC DNA]</scope>
    <source>
        <strain evidence="2 3">CBS 27337</strain>
    </source>
</reference>
<proteinExistence type="predicted"/>
<accession>A0A0D2G1A7</accession>
<organism evidence="2 3">
    <name type="scientific">Phialophora macrospora</name>
    <dbReference type="NCBI Taxonomy" id="1851006"/>
    <lineage>
        <taxon>Eukaryota</taxon>
        <taxon>Fungi</taxon>
        <taxon>Dikarya</taxon>
        <taxon>Ascomycota</taxon>
        <taxon>Pezizomycotina</taxon>
        <taxon>Eurotiomycetes</taxon>
        <taxon>Chaetothyriomycetidae</taxon>
        <taxon>Chaetothyriales</taxon>
        <taxon>Herpotrichiellaceae</taxon>
        <taxon>Phialophora</taxon>
    </lineage>
</organism>
<keyword evidence="3" id="KW-1185">Reference proteome</keyword>
<protein>
    <submittedName>
        <fullName evidence="2">Uncharacterized protein</fullName>
    </submittedName>
</protein>